<organism evidence="1 2">
    <name type="scientific">Aspergillus kawachii</name>
    <name type="common">White koji mold</name>
    <name type="synonym">Aspergillus awamori var. kawachi</name>
    <dbReference type="NCBI Taxonomy" id="1069201"/>
    <lineage>
        <taxon>Eukaryota</taxon>
        <taxon>Fungi</taxon>
        <taxon>Dikarya</taxon>
        <taxon>Ascomycota</taxon>
        <taxon>Pezizomycotina</taxon>
        <taxon>Eurotiomycetes</taxon>
        <taxon>Eurotiomycetidae</taxon>
        <taxon>Eurotiales</taxon>
        <taxon>Aspergillaceae</taxon>
        <taxon>Aspergillus</taxon>
        <taxon>Aspergillus subgen. Circumdati</taxon>
    </lineage>
</organism>
<gene>
    <name evidence="1" type="ORF">RIB2604_00603630</name>
</gene>
<evidence type="ECO:0000313" key="2">
    <source>
        <dbReference type="Proteomes" id="UP000075230"/>
    </source>
</evidence>
<name>A0A146F208_ASPKA</name>
<evidence type="ECO:0000313" key="1">
    <source>
        <dbReference type="EMBL" id="GAT19781.1"/>
    </source>
</evidence>
<dbReference type="AlphaFoldDB" id="A0A146F208"/>
<proteinExistence type="predicted"/>
<protein>
    <submittedName>
        <fullName evidence="1">Pheromone response protein</fullName>
    </submittedName>
</protein>
<comment type="caution">
    <text evidence="1">The sequence shown here is derived from an EMBL/GenBank/DDBJ whole genome shotgun (WGS) entry which is preliminary data.</text>
</comment>
<dbReference type="EMBL" id="BCWF01000006">
    <property type="protein sequence ID" value="GAT19781.1"/>
    <property type="molecule type" value="Genomic_DNA"/>
</dbReference>
<dbReference type="Proteomes" id="UP000075230">
    <property type="component" value="Unassembled WGS sequence"/>
</dbReference>
<reference evidence="2" key="2">
    <citation type="submission" date="2016-02" db="EMBL/GenBank/DDBJ databases">
        <title>Genome sequencing of Aspergillus luchuensis NBRC 4314.</title>
        <authorList>
            <person name="Yamada O."/>
        </authorList>
    </citation>
    <scope>NUCLEOTIDE SEQUENCE [LARGE SCALE GENOMIC DNA]</scope>
    <source>
        <strain evidence="2">RIB 2604</strain>
    </source>
</reference>
<sequence length="123" mass="13376">MPTPRGKLACLVTETNPDTSDLQAVIGRALVEEVHYRANRIVIAAVRGGGTFSAELQFLSIFVTVDRLGDNAPSVALGQLEASMGFCPVIISTPGYQLRSLLQDTKMGYDEAFHRRWYSSATA</sequence>
<reference evidence="1 2" key="1">
    <citation type="journal article" date="2016" name="DNA Res.">
        <title>Genome sequence of Aspergillus luchuensis NBRC 4314.</title>
        <authorList>
            <person name="Yamada O."/>
            <person name="Machida M."/>
            <person name="Hosoyama A."/>
            <person name="Goto M."/>
            <person name="Takahashi T."/>
            <person name="Futagami T."/>
            <person name="Yamagata Y."/>
            <person name="Takeuchi M."/>
            <person name="Kobayashi T."/>
            <person name="Koike H."/>
            <person name="Abe K."/>
            <person name="Asai K."/>
            <person name="Arita M."/>
            <person name="Fujita N."/>
            <person name="Fukuda K."/>
            <person name="Higa K."/>
            <person name="Horikawa H."/>
            <person name="Ishikawa T."/>
            <person name="Jinno K."/>
            <person name="Kato Y."/>
            <person name="Kirimura K."/>
            <person name="Mizutani O."/>
            <person name="Nakasone K."/>
            <person name="Sano M."/>
            <person name="Shiraishi Y."/>
            <person name="Tsukahara M."/>
            <person name="Gomi K."/>
        </authorList>
    </citation>
    <scope>NUCLEOTIDE SEQUENCE [LARGE SCALE GENOMIC DNA]</scope>
    <source>
        <strain evidence="1 2">RIB 2604</strain>
    </source>
</reference>
<accession>A0A146F208</accession>